<reference evidence="1 2" key="1">
    <citation type="submission" date="2018-08" db="EMBL/GenBank/DDBJ databases">
        <title>Genome and evolution of the arbuscular mycorrhizal fungus Diversispora epigaea (formerly Glomus versiforme) and its bacterial endosymbionts.</title>
        <authorList>
            <person name="Sun X."/>
            <person name="Fei Z."/>
            <person name="Harrison M."/>
        </authorList>
    </citation>
    <scope>NUCLEOTIDE SEQUENCE [LARGE SCALE GENOMIC DNA]</scope>
    <source>
        <strain evidence="1 2">IT104</strain>
    </source>
</reference>
<dbReference type="EMBL" id="PQFF01000457">
    <property type="protein sequence ID" value="RHZ48995.1"/>
    <property type="molecule type" value="Genomic_DNA"/>
</dbReference>
<organism evidence="1 2">
    <name type="scientific">Diversispora epigaea</name>
    <dbReference type="NCBI Taxonomy" id="1348612"/>
    <lineage>
        <taxon>Eukaryota</taxon>
        <taxon>Fungi</taxon>
        <taxon>Fungi incertae sedis</taxon>
        <taxon>Mucoromycota</taxon>
        <taxon>Glomeromycotina</taxon>
        <taxon>Glomeromycetes</taxon>
        <taxon>Diversisporales</taxon>
        <taxon>Diversisporaceae</taxon>
        <taxon>Diversispora</taxon>
    </lineage>
</organism>
<accession>A0A397GD95</accession>
<comment type="caution">
    <text evidence="1">The sequence shown here is derived from an EMBL/GenBank/DDBJ whole genome shotgun (WGS) entry which is preliminary data.</text>
</comment>
<proteinExistence type="predicted"/>
<name>A0A397GD95_9GLOM</name>
<dbReference type="Proteomes" id="UP000266861">
    <property type="component" value="Unassembled WGS sequence"/>
</dbReference>
<dbReference type="AlphaFoldDB" id="A0A397GD95"/>
<evidence type="ECO:0000313" key="1">
    <source>
        <dbReference type="EMBL" id="RHZ48995.1"/>
    </source>
</evidence>
<keyword evidence="2" id="KW-1185">Reference proteome</keyword>
<gene>
    <name evidence="1" type="ORF">Glove_535g3</name>
</gene>
<dbReference type="OrthoDB" id="2446883at2759"/>
<protein>
    <submittedName>
        <fullName evidence="1">Uncharacterized protein</fullName>
    </submittedName>
</protein>
<evidence type="ECO:0000313" key="2">
    <source>
        <dbReference type="Proteomes" id="UP000266861"/>
    </source>
</evidence>
<sequence length="301" mass="35141">MEEKSALIYYLTENDKAEARAEEAFNACNNDDEKHAYLNLVLESYDKMSELHLEKEFVEKLKLKDISEKPFLEILILKVQISKKFVGPDFAWPPTMVTSERRRIFDYIAYPDHWFEEGEGKELSKNTVALLISGEEYEKLSEQYPGMLYAPVIEERGPISRFSSIKDDTKNKLHRQKFLLPKYQMHVQIQNKKQSNIEQDDRLNCNFRRILDTGAIYTVVPYFIRFKLTRRVGWSSLTTISTGYNANIKMNKVISDNVSCGLVGFNVLDNTCQIRIPGQPYIFVMDNDKTNQLQQMYQHCS</sequence>